<name>A0A8S8XDC0_9PROT</name>
<feature type="transmembrane region" description="Helical" evidence="8">
    <location>
        <begin position="100"/>
        <end position="115"/>
    </location>
</feature>
<dbReference type="InterPro" id="IPR004776">
    <property type="entry name" value="Mem_transp_PIN-like"/>
</dbReference>
<dbReference type="RefSeq" id="WP_420242840.1">
    <property type="nucleotide sequence ID" value="NZ_BOPV01000001.1"/>
</dbReference>
<gene>
    <name evidence="9" type="ORF">TMPK1_19660</name>
</gene>
<evidence type="ECO:0000256" key="8">
    <source>
        <dbReference type="SAM" id="Phobius"/>
    </source>
</evidence>
<dbReference type="GO" id="GO:0005886">
    <property type="term" value="C:plasma membrane"/>
    <property type="evidence" value="ECO:0007669"/>
    <property type="project" value="UniProtKB-SubCell"/>
</dbReference>
<keyword evidence="7 8" id="KW-0472">Membrane</keyword>
<evidence type="ECO:0000313" key="10">
    <source>
        <dbReference type="Proteomes" id="UP000681075"/>
    </source>
</evidence>
<evidence type="ECO:0000313" key="9">
    <source>
        <dbReference type="EMBL" id="GIL39729.1"/>
    </source>
</evidence>
<evidence type="ECO:0000256" key="5">
    <source>
        <dbReference type="ARBA" id="ARBA00022692"/>
    </source>
</evidence>
<feature type="transmembrane region" description="Helical" evidence="8">
    <location>
        <begin position="217"/>
        <end position="240"/>
    </location>
</feature>
<feature type="transmembrane region" description="Helical" evidence="8">
    <location>
        <begin position="59"/>
        <end position="79"/>
    </location>
</feature>
<evidence type="ECO:0000256" key="1">
    <source>
        <dbReference type="ARBA" id="ARBA00004651"/>
    </source>
</evidence>
<comment type="subcellular location">
    <subcellularLocation>
        <location evidence="1">Cell membrane</location>
        <topology evidence="1">Multi-pass membrane protein</topology>
    </subcellularLocation>
</comment>
<dbReference type="GO" id="GO:0055085">
    <property type="term" value="P:transmembrane transport"/>
    <property type="evidence" value="ECO:0007669"/>
    <property type="project" value="InterPro"/>
</dbReference>
<keyword evidence="3" id="KW-0813">Transport</keyword>
<feature type="transmembrane region" description="Helical" evidence="8">
    <location>
        <begin position="277"/>
        <end position="297"/>
    </location>
</feature>
<keyword evidence="5 8" id="KW-0812">Transmembrane</keyword>
<evidence type="ECO:0000256" key="4">
    <source>
        <dbReference type="ARBA" id="ARBA00022475"/>
    </source>
</evidence>
<dbReference type="AlphaFoldDB" id="A0A8S8XDC0"/>
<dbReference type="Pfam" id="PF03547">
    <property type="entry name" value="Mem_trans"/>
    <property type="match status" value="1"/>
</dbReference>
<sequence length="299" mass="31146">MTTLAVLFGLIALGWIIRRFHWVDDGFWRPAERLTYILLFPALLVRSLANANLTALPTLRIAAALVGAIVLVGGALYLARRKVAHDGPAFSSVFQGAMRYNTYIALGVVVGAARADLLPLAAIAIVVMIPLLNALSVVVLTQHGDNEIKRNALVEIARNPLILGCVVGMALSVSGVGLAAPVDRMLDVLGQASLGLALLAIGAGLSLDAVRGRTREIALACTVKLLVMPAVTALLLLALGVHGAPAAVAILFQAVPTATNSYILARQMGGDADLMAGIITVQTIAAVVTLPVVLALWPL</sequence>
<proteinExistence type="inferred from homology"/>
<protein>
    <submittedName>
        <fullName evidence="9">Transporter</fullName>
    </submittedName>
</protein>
<evidence type="ECO:0000256" key="3">
    <source>
        <dbReference type="ARBA" id="ARBA00022448"/>
    </source>
</evidence>
<dbReference type="PANTHER" id="PTHR36838">
    <property type="entry name" value="AUXIN EFFLUX CARRIER FAMILY PROTEIN"/>
    <property type="match status" value="1"/>
</dbReference>
<dbReference type="Gene3D" id="1.20.1530.20">
    <property type="match status" value="1"/>
</dbReference>
<comment type="similarity">
    <text evidence="2">Belongs to the auxin efflux carrier (TC 2.A.69) family.</text>
</comment>
<evidence type="ECO:0000256" key="6">
    <source>
        <dbReference type="ARBA" id="ARBA00022989"/>
    </source>
</evidence>
<keyword evidence="6 8" id="KW-1133">Transmembrane helix</keyword>
<reference evidence="9" key="1">
    <citation type="submission" date="2021-02" db="EMBL/GenBank/DDBJ databases">
        <title>Genome sequence of Rhodospirillales sp. strain TMPK1 isolated from soil.</title>
        <authorList>
            <person name="Nakai R."/>
            <person name="Kusada H."/>
            <person name="Tamaki H."/>
        </authorList>
    </citation>
    <scope>NUCLEOTIDE SEQUENCE</scope>
    <source>
        <strain evidence="9">TMPK1</strain>
    </source>
</reference>
<feature type="transmembrane region" description="Helical" evidence="8">
    <location>
        <begin position="6"/>
        <end position="22"/>
    </location>
</feature>
<accession>A0A8S8XDC0</accession>
<evidence type="ECO:0000256" key="7">
    <source>
        <dbReference type="ARBA" id="ARBA00023136"/>
    </source>
</evidence>
<dbReference type="InterPro" id="IPR038770">
    <property type="entry name" value="Na+/solute_symporter_sf"/>
</dbReference>
<keyword evidence="10" id="KW-1185">Reference proteome</keyword>
<dbReference type="EMBL" id="BOPV01000001">
    <property type="protein sequence ID" value="GIL39729.1"/>
    <property type="molecule type" value="Genomic_DNA"/>
</dbReference>
<dbReference type="PANTHER" id="PTHR36838:SF4">
    <property type="entry name" value="AUXIN EFFLUX CARRIER FAMILY PROTEIN"/>
    <property type="match status" value="1"/>
</dbReference>
<feature type="transmembrane region" description="Helical" evidence="8">
    <location>
        <begin position="121"/>
        <end position="140"/>
    </location>
</feature>
<dbReference type="Proteomes" id="UP000681075">
    <property type="component" value="Unassembled WGS sequence"/>
</dbReference>
<evidence type="ECO:0000256" key="2">
    <source>
        <dbReference type="ARBA" id="ARBA00010145"/>
    </source>
</evidence>
<keyword evidence="4" id="KW-1003">Cell membrane</keyword>
<feature type="transmembrane region" description="Helical" evidence="8">
    <location>
        <begin position="161"/>
        <end position="182"/>
    </location>
</feature>
<feature type="transmembrane region" description="Helical" evidence="8">
    <location>
        <begin position="246"/>
        <end position="265"/>
    </location>
</feature>
<organism evidence="9 10">
    <name type="scientific">Roseiterribacter gracilis</name>
    <dbReference type="NCBI Taxonomy" id="2812848"/>
    <lineage>
        <taxon>Bacteria</taxon>
        <taxon>Pseudomonadati</taxon>
        <taxon>Pseudomonadota</taxon>
        <taxon>Alphaproteobacteria</taxon>
        <taxon>Rhodospirillales</taxon>
        <taxon>Roseiterribacteraceae</taxon>
        <taxon>Roseiterribacter</taxon>
    </lineage>
</organism>
<feature type="transmembrane region" description="Helical" evidence="8">
    <location>
        <begin position="188"/>
        <end position="210"/>
    </location>
</feature>
<comment type="caution">
    <text evidence="9">The sequence shown here is derived from an EMBL/GenBank/DDBJ whole genome shotgun (WGS) entry which is preliminary data.</text>
</comment>